<dbReference type="GO" id="GO:0005737">
    <property type="term" value="C:cytoplasm"/>
    <property type="evidence" value="ECO:0007669"/>
    <property type="project" value="TreeGrafter"/>
</dbReference>
<reference evidence="3" key="2">
    <citation type="submission" date="2023-04" db="EMBL/GenBank/DDBJ databases">
        <title>'Rhodoalgimonas zhirmunskyi' gen. nov., isolated from a red alga.</title>
        <authorList>
            <person name="Nedashkovskaya O.I."/>
            <person name="Otstavnykh N.Y."/>
            <person name="Bystritskaya E.P."/>
            <person name="Balabanova L.A."/>
            <person name="Isaeva M.P."/>
        </authorList>
    </citation>
    <scope>NUCLEOTIDE SEQUENCE</scope>
    <source>
        <strain evidence="3">10Alg 79</strain>
    </source>
</reference>
<dbReference type="InterPro" id="IPR016181">
    <property type="entry name" value="Acyl_CoA_acyltransferase"/>
</dbReference>
<dbReference type="SUPFAM" id="SSF55729">
    <property type="entry name" value="Acyl-CoA N-acyltransferases (Nat)"/>
    <property type="match status" value="1"/>
</dbReference>
<dbReference type="Pfam" id="PF13302">
    <property type="entry name" value="Acetyltransf_3"/>
    <property type="match status" value="1"/>
</dbReference>
<dbReference type="GO" id="GO:1990189">
    <property type="term" value="F:protein N-terminal-serine acetyltransferase activity"/>
    <property type="evidence" value="ECO:0007669"/>
    <property type="project" value="TreeGrafter"/>
</dbReference>
<dbReference type="EMBL" id="JANFFA010000001">
    <property type="protein sequence ID" value="MDQ2092755.1"/>
    <property type="molecule type" value="Genomic_DNA"/>
</dbReference>
<keyword evidence="4" id="KW-1185">Reference proteome</keyword>
<dbReference type="InterPro" id="IPR000182">
    <property type="entry name" value="GNAT_dom"/>
</dbReference>
<reference evidence="3" key="1">
    <citation type="submission" date="2022-07" db="EMBL/GenBank/DDBJ databases">
        <authorList>
            <person name="Otstavnykh N."/>
            <person name="Isaeva M."/>
            <person name="Bystritskaya E."/>
        </authorList>
    </citation>
    <scope>NUCLEOTIDE SEQUENCE</scope>
    <source>
        <strain evidence="3">10Alg 79</strain>
    </source>
</reference>
<feature type="domain" description="N-acetyltransferase" evidence="2">
    <location>
        <begin position="41"/>
        <end position="190"/>
    </location>
</feature>
<evidence type="ECO:0000256" key="1">
    <source>
        <dbReference type="SAM" id="MobiDB-lite"/>
    </source>
</evidence>
<dbReference type="PROSITE" id="PS51186">
    <property type="entry name" value="GNAT"/>
    <property type="match status" value="1"/>
</dbReference>
<dbReference type="PANTHER" id="PTHR43441">
    <property type="entry name" value="RIBOSOMAL-PROTEIN-SERINE ACETYLTRANSFERASE"/>
    <property type="match status" value="1"/>
</dbReference>
<feature type="region of interest" description="Disordered" evidence="1">
    <location>
        <begin position="222"/>
        <end position="242"/>
    </location>
</feature>
<dbReference type="InterPro" id="IPR051908">
    <property type="entry name" value="Ribosomal_N-acetyltransferase"/>
</dbReference>
<evidence type="ECO:0000259" key="2">
    <source>
        <dbReference type="PROSITE" id="PS51186"/>
    </source>
</evidence>
<protein>
    <submittedName>
        <fullName evidence="3">GNAT family N-acetyltransferase</fullName>
    </submittedName>
</protein>
<dbReference type="AlphaFoldDB" id="A0AAJ1U327"/>
<proteinExistence type="predicted"/>
<accession>A0AAJ1U327</accession>
<dbReference type="Proteomes" id="UP001227162">
    <property type="component" value="Unassembled WGS sequence"/>
</dbReference>
<dbReference type="FunFam" id="3.40.630.30:FF:000047">
    <property type="entry name" value="Acetyltransferase, GNAT family"/>
    <property type="match status" value="1"/>
</dbReference>
<name>A0AAJ1U327_9RHOB</name>
<evidence type="ECO:0000313" key="4">
    <source>
        <dbReference type="Proteomes" id="UP001227162"/>
    </source>
</evidence>
<evidence type="ECO:0000313" key="3">
    <source>
        <dbReference type="EMBL" id="MDQ2092755.1"/>
    </source>
</evidence>
<dbReference type="Gene3D" id="3.40.630.30">
    <property type="match status" value="1"/>
</dbReference>
<organism evidence="3 4">
    <name type="scientific">Rhodalgimonas zhirmunskyi</name>
    <dbReference type="NCBI Taxonomy" id="2964767"/>
    <lineage>
        <taxon>Bacteria</taxon>
        <taxon>Pseudomonadati</taxon>
        <taxon>Pseudomonadota</taxon>
        <taxon>Alphaproteobacteria</taxon>
        <taxon>Rhodobacterales</taxon>
        <taxon>Roseobacteraceae</taxon>
        <taxon>Rhodalgimonas</taxon>
    </lineage>
</organism>
<dbReference type="PANTHER" id="PTHR43441:SF2">
    <property type="entry name" value="FAMILY ACETYLTRANSFERASE, PUTATIVE (AFU_ORTHOLOGUE AFUA_7G00850)-RELATED"/>
    <property type="match status" value="1"/>
</dbReference>
<feature type="region of interest" description="Disordered" evidence="1">
    <location>
        <begin position="1"/>
        <end position="24"/>
    </location>
</feature>
<gene>
    <name evidence="3" type="ORF">NOI20_01385</name>
</gene>
<sequence>MTQLNPLGQPIGDPIHGTFPRPRPERTLRTGRYCALVPLAIDHAPALHTAYERAPDGRGWTYLPNGPYESARDYEAWVAEAVVSRDPLFFTVEDPEGQPMGTCSYLRIAPEAGVIEVGFINFSPLMQQSRASTEAMFLMMAHAFDDLGYRRYEWKCDTLNAPSRRAARRLGFTYEGTFRQATHYKGRNRDTAWYAMLDHEWPAIRAEFVRWLDPANFDANGQQLSRLEMPERSSDGPPDPSA</sequence>
<comment type="caution">
    <text evidence="3">The sequence shown here is derived from an EMBL/GenBank/DDBJ whole genome shotgun (WGS) entry which is preliminary data.</text>
</comment>
<dbReference type="GO" id="GO:0008999">
    <property type="term" value="F:protein-N-terminal-alanine acetyltransferase activity"/>
    <property type="evidence" value="ECO:0007669"/>
    <property type="project" value="TreeGrafter"/>
</dbReference>